<accession>A0A6V8KB08</accession>
<dbReference type="Gene3D" id="1.10.443.10">
    <property type="entry name" value="Intergrase catalytic core"/>
    <property type="match status" value="1"/>
</dbReference>
<evidence type="ECO:0000259" key="7">
    <source>
        <dbReference type="PROSITE" id="PS51898"/>
    </source>
</evidence>
<dbReference type="GO" id="GO:0006310">
    <property type="term" value="P:DNA recombination"/>
    <property type="evidence" value="ECO:0007669"/>
    <property type="project" value="UniProtKB-KW"/>
</dbReference>
<keyword evidence="3 5" id="KW-0238">DNA-binding</keyword>
<dbReference type="InterPro" id="IPR013762">
    <property type="entry name" value="Integrase-like_cat_sf"/>
</dbReference>
<feature type="domain" description="Core-binding (CB)" evidence="8">
    <location>
        <begin position="85"/>
        <end position="181"/>
    </location>
</feature>
<dbReference type="GO" id="GO:0003677">
    <property type="term" value="F:DNA binding"/>
    <property type="evidence" value="ECO:0007669"/>
    <property type="project" value="UniProtKB-UniRule"/>
</dbReference>
<dbReference type="PROSITE" id="PS51898">
    <property type="entry name" value="TYR_RECOMBINASE"/>
    <property type="match status" value="1"/>
</dbReference>
<protein>
    <submittedName>
        <fullName evidence="9">Site-specific integrase</fullName>
    </submittedName>
</protein>
<dbReference type="Gene3D" id="1.10.150.130">
    <property type="match status" value="1"/>
</dbReference>
<feature type="region of interest" description="Disordered" evidence="6">
    <location>
        <begin position="350"/>
        <end position="369"/>
    </location>
</feature>
<dbReference type="PROSITE" id="PS51900">
    <property type="entry name" value="CB"/>
    <property type="match status" value="1"/>
</dbReference>
<dbReference type="InterPro" id="IPR010998">
    <property type="entry name" value="Integrase_recombinase_N"/>
</dbReference>
<dbReference type="PANTHER" id="PTHR30349:SF64">
    <property type="entry name" value="PROPHAGE INTEGRASE INTD-RELATED"/>
    <property type="match status" value="1"/>
</dbReference>
<dbReference type="GO" id="GO:0015074">
    <property type="term" value="P:DNA integration"/>
    <property type="evidence" value="ECO:0007669"/>
    <property type="project" value="UniProtKB-KW"/>
</dbReference>
<evidence type="ECO:0000256" key="4">
    <source>
        <dbReference type="ARBA" id="ARBA00023172"/>
    </source>
</evidence>
<feature type="region of interest" description="Disordered" evidence="6">
    <location>
        <begin position="274"/>
        <end position="295"/>
    </location>
</feature>
<evidence type="ECO:0000256" key="2">
    <source>
        <dbReference type="ARBA" id="ARBA00022908"/>
    </source>
</evidence>
<reference evidence="9 10" key="2">
    <citation type="submission" date="2020-03" db="EMBL/GenBank/DDBJ databases">
        <authorList>
            <person name="Ichikawa N."/>
            <person name="Kimura A."/>
            <person name="Kitahashi Y."/>
            <person name="Uohara A."/>
        </authorList>
    </citation>
    <scope>NUCLEOTIDE SEQUENCE [LARGE SCALE GENOMIC DNA]</scope>
    <source>
        <strain evidence="9 10">NBRC 108639</strain>
    </source>
</reference>
<dbReference type="InterPro" id="IPR044068">
    <property type="entry name" value="CB"/>
</dbReference>
<dbReference type="InterPro" id="IPR004107">
    <property type="entry name" value="Integrase_SAM-like_N"/>
</dbReference>
<keyword evidence="2" id="KW-0229">DNA integration</keyword>
<dbReference type="InterPro" id="IPR050090">
    <property type="entry name" value="Tyrosine_recombinase_XerCD"/>
</dbReference>
<comment type="caution">
    <text evidence="9">The sequence shown here is derived from an EMBL/GenBank/DDBJ whole genome shotgun (WGS) entry which is preliminary data.</text>
</comment>
<reference evidence="9 10" key="1">
    <citation type="submission" date="2020-03" db="EMBL/GenBank/DDBJ databases">
        <title>Whole genome shotgun sequence of Phytohabitans houttuyneae NBRC 108639.</title>
        <authorList>
            <person name="Komaki H."/>
            <person name="Tamura T."/>
        </authorList>
    </citation>
    <scope>NUCLEOTIDE SEQUENCE [LARGE SCALE GENOMIC DNA]</scope>
    <source>
        <strain evidence="9 10">NBRC 108639</strain>
    </source>
</reference>
<name>A0A6V8KB08_9ACTN</name>
<evidence type="ECO:0000256" key="5">
    <source>
        <dbReference type="PROSITE-ProRule" id="PRU01248"/>
    </source>
</evidence>
<evidence type="ECO:0000313" key="10">
    <source>
        <dbReference type="Proteomes" id="UP000482800"/>
    </source>
</evidence>
<evidence type="ECO:0000256" key="6">
    <source>
        <dbReference type="SAM" id="MobiDB-lite"/>
    </source>
</evidence>
<feature type="domain" description="Tyr recombinase" evidence="7">
    <location>
        <begin position="207"/>
        <end position="442"/>
    </location>
</feature>
<dbReference type="Pfam" id="PF00589">
    <property type="entry name" value="Phage_integrase"/>
    <property type="match status" value="1"/>
</dbReference>
<keyword evidence="10" id="KW-1185">Reference proteome</keyword>
<dbReference type="InterPro" id="IPR011010">
    <property type="entry name" value="DNA_brk_join_enz"/>
</dbReference>
<dbReference type="Proteomes" id="UP000482800">
    <property type="component" value="Unassembled WGS sequence"/>
</dbReference>
<evidence type="ECO:0000259" key="8">
    <source>
        <dbReference type="PROSITE" id="PS51900"/>
    </source>
</evidence>
<dbReference type="RefSeq" id="WP_173057087.1">
    <property type="nucleotide sequence ID" value="NZ_BAABGO010000001.1"/>
</dbReference>
<evidence type="ECO:0000313" key="9">
    <source>
        <dbReference type="EMBL" id="GFJ79568.1"/>
    </source>
</evidence>
<dbReference type="InterPro" id="IPR002104">
    <property type="entry name" value="Integrase_catalytic"/>
</dbReference>
<dbReference type="CDD" id="cd01189">
    <property type="entry name" value="INT_ICEBs1_C_like"/>
    <property type="match status" value="1"/>
</dbReference>
<gene>
    <name evidence="9" type="ORF">Phou_037480</name>
</gene>
<keyword evidence="4" id="KW-0233">DNA recombination</keyword>
<comment type="similarity">
    <text evidence="1">Belongs to the 'phage' integrase family.</text>
</comment>
<dbReference type="EMBL" id="BLPF01000001">
    <property type="protein sequence ID" value="GFJ79568.1"/>
    <property type="molecule type" value="Genomic_DNA"/>
</dbReference>
<proteinExistence type="inferred from homology"/>
<dbReference type="AlphaFoldDB" id="A0A6V8KB08"/>
<organism evidence="9 10">
    <name type="scientific">Phytohabitans houttuyneae</name>
    <dbReference type="NCBI Taxonomy" id="1076126"/>
    <lineage>
        <taxon>Bacteria</taxon>
        <taxon>Bacillati</taxon>
        <taxon>Actinomycetota</taxon>
        <taxon>Actinomycetes</taxon>
        <taxon>Micromonosporales</taxon>
        <taxon>Micromonosporaceae</taxon>
    </lineage>
</organism>
<evidence type="ECO:0000256" key="3">
    <source>
        <dbReference type="ARBA" id="ARBA00023125"/>
    </source>
</evidence>
<dbReference type="PANTHER" id="PTHR30349">
    <property type="entry name" value="PHAGE INTEGRASE-RELATED"/>
    <property type="match status" value="1"/>
</dbReference>
<dbReference type="Pfam" id="PF14659">
    <property type="entry name" value="Phage_int_SAM_3"/>
    <property type="match status" value="1"/>
</dbReference>
<evidence type="ECO:0000256" key="1">
    <source>
        <dbReference type="ARBA" id="ARBA00008857"/>
    </source>
</evidence>
<sequence>MASKPELRGDAYRVRWRLGGAAGAPFEQAKFVLPEGATTKSPAAKAAYELAVAAKALAEAHGHRITGDEVTSRVLGLHQQPRVEPTLRKFAAEWAKDRAELEDIQPDTLTEYVRTLEVRVLPKLGHLYLSEIDEPAIKDWLKWLKVQRVRRSKKNPQGEVISPNSVRRAHTILHQVLAAAVPAWLERNPAARPAGSRKTRVGLPKVTPFEGMYLEPWEVDLIHSRCSPAIADIWFVLVRTGLRLGELLVLRPQDVTLTGANPVIRVRRALKAGGMRKDGKPQIGPPKSEKSRRDVTISSEVVKVLERRCAGKRPRDLLFPTPYASSPVDGVWQERNLFRQQWLPAVAEAMRCPDHPPPTPAKPRRGCTRKLRPDEVSDCACPGVLRRRPRLHDGRHTHASDCIRANWQPIEVQHRLGHASYSTTVNIYFHLWQNQGDRDRLDRMERRGGRRLSVARQRALAVDDEAA</sequence>
<dbReference type="SUPFAM" id="SSF56349">
    <property type="entry name" value="DNA breaking-rejoining enzymes"/>
    <property type="match status" value="1"/>
</dbReference>